<keyword evidence="6 7" id="KW-0472">Membrane</keyword>
<gene>
    <name evidence="8" type="ORF">Q664_11135</name>
</gene>
<feature type="transmembrane region" description="Helical" evidence="7">
    <location>
        <begin position="159"/>
        <end position="179"/>
    </location>
</feature>
<feature type="transmembrane region" description="Helical" evidence="7">
    <location>
        <begin position="215"/>
        <end position="238"/>
    </location>
</feature>
<dbReference type="Proteomes" id="UP000028547">
    <property type="component" value="Unassembled WGS sequence"/>
</dbReference>
<name>A0A084SXF7_9BACT</name>
<reference evidence="8 9" key="1">
    <citation type="submission" date="2014-07" db="EMBL/GenBank/DDBJ databases">
        <title>Draft Genome Sequence of Gephyronic Acid Producer, Cystobacter violaceus Strain Cb vi76.</title>
        <authorList>
            <person name="Stevens D.C."/>
            <person name="Young J."/>
            <person name="Carmichael R."/>
            <person name="Tan J."/>
            <person name="Taylor R.E."/>
        </authorList>
    </citation>
    <scope>NUCLEOTIDE SEQUENCE [LARGE SCALE GENOMIC DNA]</scope>
    <source>
        <strain evidence="8 9">Cb vi76</strain>
    </source>
</reference>
<evidence type="ECO:0000256" key="6">
    <source>
        <dbReference type="ARBA" id="ARBA00023136"/>
    </source>
</evidence>
<evidence type="ECO:0000256" key="3">
    <source>
        <dbReference type="ARBA" id="ARBA00022448"/>
    </source>
</evidence>
<accession>A0A084SXF7</accession>
<dbReference type="GO" id="GO:0043190">
    <property type="term" value="C:ATP-binding cassette (ABC) transporter complex"/>
    <property type="evidence" value="ECO:0007669"/>
    <property type="project" value="InterPro"/>
</dbReference>
<keyword evidence="4 7" id="KW-0812">Transmembrane</keyword>
<evidence type="ECO:0000313" key="8">
    <source>
        <dbReference type="EMBL" id="KFA93142.1"/>
    </source>
</evidence>
<sequence>MASENAQNAESQPEQPSVLTRSIEGVGQSVISMVEELGHLITLGVDVVRWGVRRPYRWVNLFFQLDFVGVGSVFIVLLTGLFTGMVFANQSARAFAMFDAQSLVGPTVALVLTRELAPVFSALMVTMRAGSAMCTELGTMRVTEQVDALETMAVNPIQYLLVPRVLAGLFMVPLLTLLFDTSGILGAYAVAVGTQGVSAGTFITRTQQWLDPIDVYEGLIKGAVFGLAVTLVCCFKGFNATGGAKGVGQATTEAMVTSALSIFILDFIVGVLLH</sequence>
<dbReference type="InterPro" id="IPR003453">
    <property type="entry name" value="ABC_MlaE_roteobac"/>
</dbReference>
<evidence type="ECO:0008006" key="10">
    <source>
        <dbReference type="Google" id="ProtNLM"/>
    </source>
</evidence>
<dbReference type="NCBIfam" id="TIGR00056">
    <property type="entry name" value="MlaE family lipid ABC transporter permease subunit"/>
    <property type="match status" value="1"/>
</dbReference>
<evidence type="ECO:0000256" key="5">
    <source>
        <dbReference type="ARBA" id="ARBA00022989"/>
    </source>
</evidence>
<evidence type="ECO:0000256" key="1">
    <source>
        <dbReference type="ARBA" id="ARBA00004141"/>
    </source>
</evidence>
<dbReference type="Pfam" id="PF02405">
    <property type="entry name" value="MlaE"/>
    <property type="match status" value="1"/>
</dbReference>
<evidence type="ECO:0000313" key="9">
    <source>
        <dbReference type="Proteomes" id="UP000028547"/>
    </source>
</evidence>
<keyword evidence="3" id="KW-0813">Transport</keyword>
<dbReference type="AlphaFoldDB" id="A0A084SXF7"/>
<keyword evidence="5 7" id="KW-1133">Transmembrane helix</keyword>
<proteinExistence type="inferred from homology"/>
<dbReference type="EMBL" id="JPMI01000069">
    <property type="protein sequence ID" value="KFA93142.1"/>
    <property type="molecule type" value="Genomic_DNA"/>
</dbReference>
<feature type="transmembrane region" description="Helical" evidence="7">
    <location>
        <begin position="67"/>
        <end position="88"/>
    </location>
</feature>
<dbReference type="PANTHER" id="PTHR30188:SF4">
    <property type="entry name" value="PROTEIN TRIGALACTOSYLDIACYLGLYCEROL 1, CHLOROPLASTIC"/>
    <property type="match status" value="1"/>
</dbReference>
<feature type="transmembrane region" description="Helical" evidence="7">
    <location>
        <begin position="254"/>
        <end position="273"/>
    </location>
</feature>
<evidence type="ECO:0000256" key="2">
    <source>
        <dbReference type="ARBA" id="ARBA00007556"/>
    </source>
</evidence>
<dbReference type="PANTHER" id="PTHR30188">
    <property type="entry name" value="ABC TRANSPORTER PERMEASE PROTEIN-RELATED"/>
    <property type="match status" value="1"/>
</dbReference>
<evidence type="ECO:0000256" key="4">
    <source>
        <dbReference type="ARBA" id="ARBA00022692"/>
    </source>
</evidence>
<comment type="subcellular location">
    <subcellularLocation>
        <location evidence="1">Membrane</location>
        <topology evidence="1">Multi-pass membrane protein</topology>
    </subcellularLocation>
</comment>
<evidence type="ECO:0000256" key="7">
    <source>
        <dbReference type="RuleBase" id="RU362044"/>
    </source>
</evidence>
<dbReference type="InterPro" id="IPR030802">
    <property type="entry name" value="Permease_MalE"/>
</dbReference>
<dbReference type="GO" id="GO:0005548">
    <property type="term" value="F:phospholipid transporter activity"/>
    <property type="evidence" value="ECO:0007669"/>
    <property type="project" value="TreeGrafter"/>
</dbReference>
<comment type="caution">
    <text evidence="8">The sequence shown here is derived from an EMBL/GenBank/DDBJ whole genome shotgun (WGS) entry which is preliminary data.</text>
</comment>
<feature type="transmembrane region" description="Helical" evidence="7">
    <location>
        <begin position="185"/>
        <end position="203"/>
    </location>
</feature>
<organism evidence="8 9">
    <name type="scientific">Archangium violaceum Cb vi76</name>
    <dbReference type="NCBI Taxonomy" id="1406225"/>
    <lineage>
        <taxon>Bacteria</taxon>
        <taxon>Pseudomonadati</taxon>
        <taxon>Myxococcota</taxon>
        <taxon>Myxococcia</taxon>
        <taxon>Myxococcales</taxon>
        <taxon>Cystobacterineae</taxon>
        <taxon>Archangiaceae</taxon>
        <taxon>Archangium</taxon>
    </lineage>
</organism>
<protein>
    <recommendedName>
        <fullName evidence="10">ABC transporter permease</fullName>
    </recommendedName>
</protein>
<comment type="similarity">
    <text evidence="2 7">Belongs to the MlaE permease family.</text>
</comment>